<protein>
    <submittedName>
        <fullName evidence="4">Uncharacterized protein</fullName>
    </submittedName>
</protein>
<dbReference type="InterPro" id="IPR045618">
    <property type="entry name" value="DUF6444"/>
</dbReference>
<dbReference type="PANTHER" id="PTHR33678">
    <property type="entry name" value="BLL1576 PROTEIN"/>
    <property type="match status" value="1"/>
</dbReference>
<dbReference type="OrthoDB" id="61007at2"/>
<reference evidence="4 5" key="1">
    <citation type="submission" date="2017-07" db="EMBL/GenBank/DDBJ databases">
        <title>Paenibacillus herberti R33 genome sequencing and assembly.</title>
        <authorList>
            <person name="Su W."/>
        </authorList>
    </citation>
    <scope>NUCLEOTIDE SEQUENCE [LARGE SCALE GENOMIC DNA]</scope>
    <source>
        <strain evidence="4 5">R33</strain>
    </source>
</reference>
<evidence type="ECO:0000259" key="2">
    <source>
        <dbReference type="Pfam" id="PF13005"/>
    </source>
</evidence>
<dbReference type="RefSeq" id="WP_089525995.1">
    <property type="nucleotide sequence ID" value="NZ_NMUQ01000003.1"/>
</dbReference>
<organism evidence="4 5">
    <name type="scientific">Paenibacillus herberti</name>
    <dbReference type="NCBI Taxonomy" id="1619309"/>
    <lineage>
        <taxon>Bacteria</taxon>
        <taxon>Bacillati</taxon>
        <taxon>Bacillota</taxon>
        <taxon>Bacilli</taxon>
        <taxon>Bacillales</taxon>
        <taxon>Paenibacillaceae</taxon>
        <taxon>Paenibacillus</taxon>
    </lineage>
</organism>
<evidence type="ECO:0000313" key="4">
    <source>
        <dbReference type="EMBL" id="OXM13284.1"/>
    </source>
</evidence>
<feature type="region of interest" description="Disordered" evidence="1">
    <location>
        <begin position="50"/>
        <end position="93"/>
    </location>
</feature>
<sequence length="166" mass="18257">MKPTVQMVDKMSKGDPEIAGYFHALFGIIDQQAKRIQHLEVRVVELERQLGQNSSNSSKPPSSDGLRKPTNSRTPGGKNGAPKGHKGTTLHAVQDPDEITFHVLSSCSDCHHSLASVPNLRFEKRQVFDLPAPRVWVTEHRAEIKCCPACGRKQKAAFPEGVEAPV</sequence>
<keyword evidence="5" id="KW-1185">Reference proteome</keyword>
<dbReference type="Pfam" id="PF13005">
    <property type="entry name" value="zf-IS66"/>
    <property type="match status" value="1"/>
</dbReference>
<feature type="domain" description="DUF6444" evidence="3">
    <location>
        <begin position="34"/>
        <end position="89"/>
    </location>
</feature>
<dbReference type="InterPro" id="IPR024474">
    <property type="entry name" value="Znf_dom_IS66"/>
</dbReference>
<dbReference type="PANTHER" id="PTHR33678:SF1">
    <property type="entry name" value="BLL1576 PROTEIN"/>
    <property type="match status" value="1"/>
</dbReference>
<gene>
    <name evidence="4" type="ORF">CGZ75_19625</name>
</gene>
<evidence type="ECO:0000313" key="5">
    <source>
        <dbReference type="Proteomes" id="UP000215145"/>
    </source>
</evidence>
<dbReference type="AlphaFoldDB" id="A0A229NTW3"/>
<evidence type="ECO:0000256" key="1">
    <source>
        <dbReference type="SAM" id="MobiDB-lite"/>
    </source>
</evidence>
<dbReference type="Proteomes" id="UP000215145">
    <property type="component" value="Unassembled WGS sequence"/>
</dbReference>
<comment type="caution">
    <text evidence="4">The sequence shown here is derived from an EMBL/GenBank/DDBJ whole genome shotgun (WGS) entry which is preliminary data.</text>
</comment>
<accession>A0A229NTW3</accession>
<evidence type="ECO:0000259" key="3">
    <source>
        <dbReference type="Pfam" id="PF20042"/>
    </source>
</evidence>
<name>A0A229NTW3_9BACL</name>
<feature type="compositionally biased region" description="Low complexity" evidence="1">
    <location>
        <begin position="53"/>
        <end position="63"/>
    </location>
</feature>
<dbReference type="EMBL" id="NMUQ01000003">
    <property type="protein sequence ID" value="OXM13284.1"/>
    <property type="molecule type" value="Genomic_DNA"/>
</dbReference>
<dbReference type="InterPro" id="IPR052344">
    <property type="entry name" value="Transposase-related"/>
</dbReference>
<feature type="domain" description="Transposase IS66 zinc-finger binding" evidence="2">
    <location>
        <begin position="106"/>
        <end position="151"/>
    </location>
</feature>
<dbReference type="Pfam" id="PF20042">
    <property type="entry name" value="DUF6444"/>
    <property type="match status" value="1"/>
</dbReference>
<proteinExistence type="predicted"/>